<feature type="region of interest" description="Disordered" evidence="1">
    <location>
        <begin position="1541"/>
        <end position="1574"/>
    </location>
</feature>
<gene>
    <name evidence="3" type="ORF">ISN44_Un111g000020</name>
</gene>
<protein>
    <submittedName>
        <fullName evidence="3">Zinc finger CCHC-type</fullName>
    </submittedName>
</protein>
<feature type="region of interest" description="Disordered" evidence="1">
    <location>
        <begin position="692"/>
        <end position="718"/>
    </location>
</feature>
<reference evidence="3 4" key="1">
    <citation type="submission" date="2020-12" db="EMBL/GenBank/DDBJ databases">
        <title>Concerted genomic and epigenomic changes stabilize Arabidopsis allopolyploids.</title>
        <authorList>
            <person name="Chen Z."/>
        </authorList>
    </citation>
    <scope>NUCLEOTIDE SEQUENCE [LARGE SCALE GENOMIC DNA]</scope>
    <source>
        <strain evidence="3">As9502</strain>
        <tissue evidence="3">Leaf</tissue>
    </source>
</reference>
<feature type="region of interest" description="Disordered" evidence="1">
    <location>
        <begin position="1117"/>
        <end position="1148"/>
    </location>
</feature>
<dbReference type="EMBL" id="JAEFBJ010000111">
    <property type="protein sequence ID" value="KAG7529996.1"/>
    <property type="molecule type" value="Genomic_DNA"/>
</dbReference>
<keyword evidence="4" id="KW-1185">Reference proteome</keyword>
<evidence type="ECO:0000313" key="4">
    <source>
        <dbReference type="Proteomes" id="UP000694251"/>
    </source>
</evidence>
<dbReference type="Proteomes" id="UP000694251">
    <property type="component" value="Unassembled WGS sequence"/>
</dbReference>
<feature type="domain" description="CCHC-type" evidence="2">
    <location>
        <begin position="814"/>
        <end position="830"/>
    </location>
</feature>
<name>A0A8T1XIK9_ARASU</name>
<dbReference type="OrthoDB" id="1300460at2759"/>
<proteinExistence type="predicted"/>
<dbReference type="InterPro" id="IPR005162">
    <property type="entry name" value="Retrotrans_gag_dom"/>
</dbReference>
<evidence type="ECO:0000313" key="3">
    <source>
        <dbReference type="EMBL" id="KAG7529996.1"/>
    </source>
</evidence>
<sequence length="1778" mass="201198">MQPRGKEKDGGENYEELEAMLHKAILVEHQVKRMGSSRANYDSNRPSYPREVKPAFIPKSEPKIMPTIQERDKTKPDSATTTRTRDLRRFKCHGRGHYANECTNKRVMVIRENGELKVSKDLEEEQDMTSSPDEDEEQFGELYVARRTLSLQTRTKEEEQRDNLFHSRCIVNEKVCSLIIDGGSYTNVASETMADPSKLTFLLQDYKDVFPEDSPNGLPPFRGIKHQIDFVPGATLPKRLAYRTNPVETKELQRQLDELMAKGHESMCRSGPTCAKERRELAKSMAEHLDHLESGMKVLREEKLYVNLNKYTFCTDNLVFLSFVVSADSVKVEDEKVKTIKEWPSPKIVREVRSFHGLADFYRRFVKDFSTLAAPITEAIKKDVGFKWEEAQEKAFQALKEKLTNAPILILPDFLKPLKSNMGKDGNSRACHGDVCPAVRGTDMGRTPHTRCLAAQVINLGAEVGWVLEPKLLGWWSDTHRHQSPRHHPRQLSLVGVTAARERDCKAVRPITRPKSRNSTEFRESSPVVEETLPVTRKLLLVVERTRNEEANHVEWMITEDGELYAVPTENTTEEQACDSLNNILSRFYVPSTDEEGSFSVPNMGTIGEHGLELEEVNGDMFDVPLIQANGAFGAMNKYGDDDEYDMLMLMGNDEEDESGVIENEIENELEQAIDKLIAYKADSCWEGEMFKENEPSEDEGNGRLDEEKSKGKLVDKAEENERWKGKRAAEMGMESEKAKDQRIVGVNPLPLGMEYGINTKVKPRIQATARKSVGKKLATPAKRPCEICSHTDHPTKECLYPPHTMPYMDDCAKCSCCGGVGHMSMYCPYVAPNASEGSSRGVRPLMTTVAEEKCLNEGMPSFLWVRRFKTFVKMMGEFIEVGNDQSQLTAYAQTLPKLQRAKMSMNGHEWAKMGKVGRAAAKFALPAAELTWSAESWSRSLWGGGVTPVATCRQALLLGWLYEKFHLVEVGPETPVASLGELIGRSGPDHVKPLEPLVEYKLHDLKRPLDPLVEEKTSSIHLTTRPPGREVEEVEYHHHHHSTTYSMASFRVFSIAHSTRHSRTRKKRRLQLITPPLTRPPGSSNQNLLFNDNIDRIAREIRERRNTVNLVPQQPLEMADKRNQQNGPTNIGAGDAPRDHRQGKETAPPAIQKNKFEIKSCLISMIQENKFHGLPMEDPLDHLDEFDRLCNLTKINGVSEDGFKLRLFPFSLGDKVHIWEKNLPHDSITTWDDCKKAFLSKFFSNARTTRLRNEISGFSQKTGESFGEAWERFKGYTNQCPYHGFTKASLLSTLYRGVLPRIRMLLNTASNGNFLNKDVKEGWELVENLAQSDGNYNEDCDRTIRGTADSDDKHRKEIKALNDKLDRILLSQQKHVHFLVDDEQYQVQDGEGNQLEEVSYINNQGGYKGYNNFKTNNPNLSYHSTNVANPQDQVYPPQLQQGQNKPFVPFNQGFVPKQQFQGNYQAQPPPGWAPQQNQGLAAPNAEMKQMVQQLLQGQASSSMEIAKKLSELHHRLDCSYNDLNAKVEALNTKVRYLEGQSASTSAPKVTRLPGKSIPESKGDSDVEEGEASTQIEDSVVEFNRSAGSCHLFQYTSEEKAAIIKRMVLRFKPTPLPSRALPWTFRKAWMERYKSVAAKQLDEIEAVMPLMEVLNLIPDPHKDVRNLILERIKMYHDSDDECDASPSRVVDKKIVQEKLEDPGSFTLTCSIGELAFSDCLSLRKPFGMLKDLPVMINGVEVPTDFVVLDMEVEHKNPLILGRPFLASMGAMMMSGKGK</sequence>
<dbReference type="GO" id="GO:0008270">
    <property type="term" value="F:zinc ion binding"/>
    <property type="evidence" value="ECO:0007669"/>
    <property type="project" value="InterPro"/>
</dbReference>
<dbReference type="FunFam" id="3.30.70.270:FF:000020">
    <property type="entry name" value="Transposon Tf2-6 polyprotein-like Protein"/>
    <property type="match status" value="1"/>
</dbReference>
<evidence type="ECO:0000256" key="1">
    <source>
        <dbReference type="SAM" id="MobiDB-lite"/>
    </source>
</evidence>
<dbReference type="PANTHER" id="PTHR35046">
    <property type="entry name" value="ZINC KNUCKLE (CCHC-TYPE) FAMILY PROTEIN"/>
    <property type="match status" value="1"/>
</dbReference>
<dbReference type="GO" id="GO:0003676">
    <property type="term" value="F:nucleic acid binding"/>
    <property type="evidence" value="ECO:0007669"/>
    <property type="project" value="InterPro"/>
</dbReference>
<comment type="caution">
    <text evidence="3">The sequence shown here is derived from an EMBL/GenBank/DDBJ whole genome shotgun (WGS) entry which is preliminary data.</text>
</comment>
<organism evidence="3 4">
    <name type="scientific">Arabidopsis suecica</name>
    <name type="common">Swedish thale-cress</name>
    <name type="synonym">Cardaminopsis suecica</name>
    <dbReference type="NCBI Taxonomy" id="45249"/>
    <lineage>
        <taxon>Eukaryota</taxon>
        <taxon>Viridiplantae</taxon>
        <taxon>Streptophyta</taxon>
        <taxon>Embryophyta</taxon>
        <taxon>Tracheophyta</taxon>
        <taxon>Spermatophyta</taxon>
        <taxon>Magnoliopsida</taxon>
        <taxon>eudicotyledons</taxon>
        <taxon>Gunneridae</taxon>
        <taxon>Pentapetalae</taxon>
        <taxon>rosids</taxon>
        <taxon>malvids</taxon>
        <taxon>Brassicales</taxon>
        <taxon>Brassicaceae</taxon>
        <taxon>Camelineae</taxon>
        <taxon>Arabidopsis</taxon>
    </lineage>
</organism>
<evidence type="ECO:0000259" key="2">
    <source>
        <dbReference type="SMART" id="SM00343"/>
    </source>
</evidence>
<dbReference type="InterPro" id="IPR001878">
    <property type="entry name" value="Znf_CCHC"/>
</dbReference>
<dbReference type="PANTHER" id="PTHR35046:SF9">
    <property type="entry name" value="RNA-DIRECTED DNA POLYMERASE"/>
    <property type="match status" value="1"/>
</dbReference>
<feature type="domain" description="CCHC-type" evidence="2">
    <location>
        <begin position="88"/>
        <end position="104"/>
    </location>
</feature>
<dbReference type="SMART" id="SM00343">
    <property type="entry name" value="ZnF_C2HC"/>
    <property type="match status" value="2"/>
</dbReference>
<dbReference type="Pfam" id="PF03732">
    <property type="entry name" value="Retrotrans_gag"/>
    <property type="match status" value="1"/>
</dbReference>
<accession>A0A8T1XIK9</accession>